<name>A0A1V6QBS2_9EURO</name>
<evidence type="ECO:0000313" key="2">
    <source>
        <dbReference type="EMBL" id="OQD86659.1"/>
    </source>
</evidence>
<comment type="caution">
    <text evidence="2">The sequence shown here is derived from an EMBL/GenBank/DDBJ whole genome shotgun (WGS) entry which is preliminary data.</text>
</comment>
<dbReference type="Proteomes" id="UP000191672">
    <property type="component" value="Unassembled WGS sequence"/>
</dbReference>
<feature type="region of interest" description="Disordered" evidence="1">
    <location>
        <begin position="1"/>
        <end position="43"/>
    </location>
</feature>
<evidence type="ECO:0000256" key="1">
    <source>
        <dbReference type="SAM" id="MobiDB-lite"/>
    </source>
</evidence>
<reference evidence="3" key="1">
    <citation type="journal article" date="2017" name="Nat. Microbiol.">
        <title>Global analysis of biosynthetic gene clusters reveals vast potential of secondary metabolite production in Penicillium species.</title>
        <authorList>
            <person name="Nielsen J.C."/>
            <person name="Grijseels S."/>
            <person name="Prigent S."/>
            <person name="Ji B."/>
            <person name="Dainat J."/>
            <person name="Nielsen K.F."/>
            <person name="Frisvad J.C."/>
            <person name="Workman M."/>
            <person name="Nielsen J."/>
        </authorList>
    </citation>
    <scope>NUCLEOTIDE SEQUENCE [LARGE SCALE GENOMIC DNA]</scope>
    <source>
        <strain evidence="3">IBT 31811</strain>
    </source>
</reference>
<proteinExistence type="predicted"/>
<evidence type="ECO:0000313" key="3">
    <source>
        <dbReference type="Proteomes" id="UP000191672"/>
    </source>
</evidence>
<feature type="compositionally biased region" description="Polar residues" evidence="1">
    <location>
        <begin position="195"/>
        <end position="207"/>
    </location>
</feature>
<gene>
    <name evidence="2" type="ORF">PENANT_c007G00518</name>
</gene>
<protein>
    <submittedName>
        <fullName evidence="2">Uncharacterized protein</fullName>
    </submittedName>
</protein>
<feature type="compositionally biased region" description="Basic and acidic residues" evidence="1">
    <location>
        <begin position="180"/>
        <end position="190"/>
    </location>
</feature>
<feature type="compositionally biased region" description="Low complexity" evidence="1">
    <location>
        <begin position="208"/>
        <end position="222"/>
    </location>
</feature>
<dbReference type="STRING" id="416450.A0A1V6QBS2"/>
<dbReference type="AlphaFoldDB" id="A0A1V6QBS2"/>
<feature type="compositionally biased region" description="Polar residues" evidence="1">
    <location>
        <begin position="8"/>
        <end position="22"/>
    </location>
</feature>
<feature type="compositionally biased region" description="Low complexity" evidence="1">
    <location>
        <begin position="229"/>
        <end position="239"/>
    </location>
</feature>
<keyword evidence="3" id="KW-1185">Reference proteome</keyword>
<sequence>MTIPKCDTVNSPSYHPQSNSGSPGRPKQLNGRSQTFPQSSVGNFEPNLPAYEGYIYSQADPVSGQSATWTRVERTEMNLSQHELFELVQKRGSKKPAAQQYQNLSCNAKRAHIIQLIDEQRRRNPHVEWSCVYAKEISQPSEAPHARYGEYATVTMNVILLKMPKNQMHIRTKTGGSVTRHSDPGVDTSHRARKQQQCIAPNQSRTIDNALDSPAPSPADSSEMSFEHSSGWSSDGSSDPNADSMLFERYDETSDTDDSESTYNAHQEVRPMQQPEIPRLGSPRGHEPSHTRANSNSRSGDRRRERVIPLRSKFEVLAAKTIGPKRFDRARSSGSMSGRRYKMQLINDNEIRSQLLDNREASIGHREKRLKRSYYEALEPAQRQSG</sequence>
<dbReference type="EMBL" id="MDYN01000007">
    <property type="protein sequence ID" value="OQD86659.1"/>
    <property type="molecule type" value="Genomic_DNA"/>
</dbReference>
<feature type="region of interest" description="Disordered" evidence="1">
    <location>
        <begin position="171"/>
        <end position="307"/>
    </location>
</feature>
<organism evidence="2 3">
    <name type="scientific">Penicillium antarcticum</name>
    <dbReference type="NCBI Taxonomy" id="416450"/>
    <lineage>
        <taxon>Eukaryota</taxon>
        <taxon>Fungi</taxon>
        <taxon>Dikarya</taxon>
        <taxon>Ascomycota</taxon>
        <taxon>Pezizomycotina</taxon>
        <taxon>Eurotiomycetes</taxon>
        <taxon>Eurotiomycetidae</taxon>
        <taxon>Eurotiales</taxon>
        <taxon>Aspergillaceae</taxon>
        <taxon>Penicillium</taxon>
    </lineage>
</organism>
<feature type="compositionally biased region" description="Polar residues" evidence="1">
    <location>
        <begin position="30"/>
        <end position="42"/>
    </location>
</feature>
<accession>A0A1V6QBS2</accession>